<reference evidence="2" key="1">
    <citation type="submission" date="2023-04" db="EMBL/GenBank/DDBJ databases">
        <authorList>
            <person name="Vijverberg K."/>
            <person name="Xiong W."/>
            <person name="Schranz E."/>
        </authorList>
    </citation>
    <scope>NUCLEOTIDE SEQUENCE</scope>
</reference>
<dbReference type="Pfam" id="PF05514">
    <property type="entry name" value="HR_lesion"/>
    <property type="match status" value="1"/>
</dbReference>
<feature type="transmembrane region" description="Helical" evidence="1">
    <location>
        <begin position="118"/>
        <end position="137"/>
    </location>
</feature>
<name>A0AA36EIC2_LACSI</name>
<gene>
    <name evidence="2" type="ORF">LSALG_LOCUS36138</name>
</gene>
<dbReference type="EMBL" id="OX465084">
    <property type="protein sequence ID" value="CAI9297313.1"/>
    <property type="molecule type" value="Genomic_DNA"/>
</dbReference>
<proteinExistence type="predicted"/>
<organism evidence="2 3">
    <name type="scientific">Lactuca saligna</name>
    <name type="common">Willowleaf lettuce</name>
    <dbReference type="NCBI Taxonomy" id="75948"/>
    <lineage>
        <taxon>Eukaryota</taxon>
        <taxon>Viridiplantae</taxon>
        <taxon>Streptophyta</taxon>
        <taxon>Embryophyta</taxon>
        <taxon>Tracheophyta</taxon>
        <taxon>Spermatophyta</taxon>
        <taxon>Magnoliopsida</taxon>
        <taxon>eudicotyledons</taxon>
        <taxon>Gunneridae</taxon>
        <taxon>Pentapetalae</taxon>
        <taxon>asterids</taxon>
        <taxon>campanulids</taxon>
        <taxon>Asterales</taxon>
        <taxon>Asteraceae</taxon>
        <taxon>Cichorioideae</taxon>
        <taxon>Cichorieae</taxon>
        <taxon>Lactucinae</taxon>
        <taxon>Lactuca</taxon>
    </lineage>
</organism>
<protein>
    <recommendedName>
        <fullName evidence="4">HR-like lesion-inducer</fullName>
    </recommendedName>
</protein>
<keyword evidence="1" id="KW-0472">Membrane</keyword>
<evidence type="ECO:0008006" key="4">
    <source>
        <dbReference type="Google" id="ProtNLM"/>
    </source>
</evidence>
<keyword evidence="1" id="KW-0812">Transmembrane</keyword>
<dbReference type="InterPro" id="IPR008637">
    <property type="entry name" value="HR_lesion"/>
</dbReference>
<feature type="transmembrane region" description="Helical" evidence="1">
    <location>
        <begin position="65"/>
        <end position="98"/>
    </location>
</feature>
<accession>A0AA36EIC2</accession>
<dbReference type="PANTHER" id="PTHR31474">
    <property type="entry name" value="HR-LIKE LESION-INDUCER"/>
    <property type="match status" value="1"/>
</dbReference>
<dbReference type="AlphaFoldDB" id="A0AA36EIC2"/>
<evidence type="ECO:0000256" key="1">
    <source>
        <dbReference type="SAM" id="Phobius"/>
    </source>
</evidence>
<evidence type="ECO:0000313" key="2">
    <source>
        <dbReference type="EMBL" id="CAI9297313.1"/>
    </source>
</evidence>
<feature type="transmembrane region" description="Helical" evidence="1">
    <location>
        <begin position="6"/>
        <end position="24"/>
    </location>
</feature>
<dbReference type="Proteomes" id="UP001177003">
    <property type="component" value="Chromosome 8"/>
</dbReference>
<keyword evidence="3" id="KW-1185">Reference proteome</keyword>
<evidence type="ECO:0000313" key="3">
    <source>
        <dbReference type="Proteomes" id="UP001177003"/>
    </source>
</evidence>
<keyword evidence="1" id="KW-1133">Transmembrane helix</keyword>
<dbReference type="PANTHER" id="PTHR31474:SF9">
    <property type="entry name" value="HR-LIKE LESION-INDUCING PROTEIN-LIKE PROTEIN"/>
    <property type="match status" value="1"/>
</dbReference>
<sequence>MGFILFAGRLLFASLFILSAYQLYHEYGTDGGPAVKVLEPKLDVFTKLIASKAGIQIPEIDTKHVVAAVIVLKGFGGVGFIFGSYAGAILLVLHQLVFTPILYDFYNYDVEDAEFGQLFTKFTQNMALLGALLYFIGMKHSISLRQQRKKIGLLIPQSCAYTIQKPNTPRRRLHLRPHQTPTSPLRLKNWGEEKKCHYFHTPSFCCRDRFLLC</sequence>